<feature type="domain" description="PHD-type" evidence="11">
    <location>
        <begin position="348"/>
        <end position="398"/>
    </location>
</feature>
<dbReference type="FunFam" id="3.30.40.10:FF:000080">
    <property type="entry name" value="Histone-lysine N-methyltransferase 2C"/>
    <property type="match status" value="1"/>
</dbReference>
<feature type="compositionally biased region" description="Basic residues" evidence="10">
    <location>
        <begin position="648"/>
        <end position="665"/>
    </location>
</feature>
<dbReference type="PROSITE" id="PS51805">
    <property type="entry name" value="EPHD"/>
    <property type="match status" value="1"/>
</dbReference>
<dbReference type="Gene3D" id="3.30.40.10">
    <property type="entry name" value="Zinc/RING finger domain, C3HC4 (zinc finger)"/>
    <property type="match status" value="2"/>
</dbReference>
<dbReference type="PROSITE" id="PS00354">
    <property type="entry name" value="HMGI_Y"/>
    <property type="match status" value="1"/>
</dbReference>
<feature type="region of interest" description="Disordered" evidence="10">
    <location>
        <begin position="1"/>
        <end position="98"/>
    </location>
</feature>
<dbReference type="GO" id="GO:0044666">
    <property type="term" value="C:MLL3/4 complex"/>
    <property type="evidence" value="ECO:0007669"/>
    <property type="project" value="TreeGrafter"/>
</dbReference>
<evidence type="ECO:0000256" key="4">
    <source>
        <dbReference type="ARBA" id="ARBA00022771"/>
    </source>
</evidence>
<feature type="compositionally biased region" description="Polar residues" evidence="10">
    <location>
        <begin position="614"/>
        <end position="635"/>
    </location>
</feature>
<evidence type="ECO:0000259" key="12">
    <source>
        <dbReference type="PROSITE" id="PS51805"/>
    </source>
</evidence>
<dbReference type="STRING" id="144197.ENSSPAP00000001950"/>
<dbReference type="PROSITE" id="PS50016">
    <property type="entry name" value="ZF_PHD_2"/>
    <property type="match status" value="1"/>
</dbReference>
<dbReference type="InterPro" id="IPR047004">
    <property type="entry name" value="KMT2C_PHD2"/>
</dbReference>
<evidence type="ECO:0000256" key="10">
    <source>
        <dbReference type="SAM" id="MobiDB-lite"/>
    </source>
</evidence>
<evidence type="ECO:0000256" key="8">
    <source>
        <dbReference type="ARBA" id="ARBA00023242"/>
    </source>
</evidence>
<feature type="compositionally biased region" description="Low complexity" evidence="10">
    <location>
        <begin position="569"/>
        <end position="578"/>
    </location>
</feature>
<dbReference type="FunFam" id="3.30.40.10:FF:000095">
    <property type="entry name" value="Histone-lysine N-methyltransferase 2C"/>
    <property type="match status" value="1"/>
</dbReference>
<dbReference type="SUPFAM" id="SSF57903">
    <property type="entry name" value="FYVE/PHD zinc finger"/>
    <property type="match status" value="2"/>
</dbReference>
<dbReference type="InterPro" id="IPR019787">
    <property type="entry name" value="Znf_PHD-finger"/>
</dbReference>
<dbReference type="Pfam" id="PF00628">
    <property type="entry name" value="PHD"/>
    <property type="match status" value="2"/>
</dbReference>
<dbReference type="InterPro" id="IPR034732">
    <property type="entry name" value="EPHD"/>
</dbReference>
<evidence type="ECO:0000313" key="13">
    <source>
        <dbReference type="Ensembl" id="ENSSPAP00000001950.1"/>
    </source>
</evidence>
<feature type="compositionally biased region" description="Basic and acidic residues" evidence="10">
    <location>
        <begin position="579"/>
        <end position="592"/>
    </location>
</feature>
<keyword evidence="5" id="KW-0862">Zinc</keyword>
<dbReference type="SMART" id="SM00249">
    <property type="entry name" value="PHD"/>
    <property type="match status" value="3"/>
</dbReference>
<comment type="subcellular location">
    <subcellularLocation>
        <location evidence="1">Nucleus</location>
    </subcellularLocation>
</comment>
<dbReference type="AlphaFoldDB" id="A0A3B4Z025"/>
<organism evidence="13">
    <name type="scientific">Stegastes partitus</name>
    <name type="common">bicolor damselfish</name>
    <dbReference type="NCBI Taxonomy" id="144197"/>
    <lineage>
        <taxon>Eukaryota</taxon>
        <taxon>Metazoa</taxon>
        <taxon>Chordata</taxon>
        <taxon>Craniata</taxon>
        <taxon>Vertebrata</taxon>
        <taxon>Euteleostomi</taxon>
        <taxon>Actinopterygii</taxon>
        <taxon>Neopterygii</taxon>
        <taxon>Teleostei</taxon>
        <taxon>Neoteleostei</taxon>
        <taxon>Acanthomorphata</taxon>
        <taxon>Ovalentaria</taxon>
        <taxon>Pomacentridae</taxon>
        <taxon>Stegastes</taxon>
    </lineage>
</organism>
<evidence type="ECO:0000256" key="1">
    <source>
        <dbReference type="ARBA" id="ARBA00004123"/>
    </source>
</evidence>
<dbReference type="PANTHER" id="PTHR45888:SF1">
    <property type="entry name" value="HISTONE-LYSINE N-METHYLTRANSFERASE 2C"/>
    <property type="match status" value="1"/>
</dbReference>
<evidence type="ECO:0008006" key="14">
    <source>
        <dbReference type="Google" id="ProtNLM"/>
    </source>
</evidence>
<proteinExistence type="predicted"/>
<protein>
    <recommendedName>
        <fullName evidence="14">Lysine (K)-specific methyltransferase 2Cb</fullName>
    </recommendedName>
</protein>
<dbReference type="Ensembl" id="ENSSPAT00000001983.1">
    <property type="protein sequence ID" value="ENSSPAP00000001950.1"/>
    <property type="gene ID" value="ENSSPAG00000001454.1"/>
</dbReference>
<feature type="region of interest" description="Disordered" evidence="10">
    <location>
        <begin position="549"/>
        <end position="665"/>
    </location>
</feature>
<feature type="compositionally biased region" description="Low complexity" evidence="10">
    <location>
        <begin position="11"/>
        <end position="31"/>
    </location>
</feature>
<name>A0A3B4Z025_9TELE</name>
<dbReference type="InterPro" id="IPR011011">
    <property type="entry name" value="Znf_FYVE_PHD"/>
</dbReference>
<reference evidence="13" key="1">
    <citation type="submission" date="2023-09" db="UniProtKB">
        <authorList>
            <consortium name="Ensembl"/>
        </authorList>
    </citation>
    <scope>IDENTIFICATION</scope>
</reference>
<evidence type="ECO:0000256" key="3">
    <source>
        <dbReference type="ARBA" id="ARBA00022737"/>
    </source>
</evidence>
<dbReference type="CDD" id="cd15509">
    <property type="entry name" value="PHD1_KMT2C_like"/>
    <property type="match status" value="1"/>
</dbReference>
<dbReference type="GO" id="GO:0008270">
    <property type="term" value="F:zinc ion binding"/>
    <property type="evidence" value="ECO:0007669"/>
    <property type="project" value="UniProtKB-KW"/>
</dbReference>
<keyword evidence="6" id="KW-0805">Transcription regulation</keyword>
<evidence type="ECO:0000259" key="11">
    <source>
        <dbReference type="PROSITE" id="PS50016"/>
    </source>
</evidence>
<evidence type="ECO:0000256" key="9">
    <source>
        <dbReference type="PROSITE-ProRule" id="PRU00146"/>
    </source>
</evidence>
<sequence length="665" mass="72340">MSIFLDKTVEPSDQGPSPPSSSVGATSTGSPAHADKRPRGRPRKDAAASATAIIPQAPPLSTAKNRKKGRTRGRVVVDEEDSMDGTEITESIDPQDTAPTTHFLCFSERLCAFCYCGGRSLLGQGDLQVFSVTSQLEALFSRKGEGGSTSDSSDGDKTTQPKMAEETTSGQKEKKNCEEEPDPASRFWDELSHVGLPQDLNVQSLFESGQCWAHQSCALWSDGVCEGEGQSLLNVDRAIDSGSTKHCAYCKRLGASIKCCAEGCAQLYHYPCAGAAGTFQDIRSLSLLCPEHIELAIHKCDVNCALCDSPGDLLEQLFCTSCGLHYHGMCLDMAVTPLRRAGWQCPECKICQTCKNPGEDTKMLVCDMCDKGYHTFCLQPAIDTLPTNGWRCQNCRVCIQCGTRTSGQWHHTSLLCENCVQNQDPALCCPMCACILDPEHHKDLLFCHTSQHSMEALQTQDTTLQIKPANTEAGPEEGMVNPSTKDFKAIISTTKEPSTASVHFTDQPMEVSLPQPSSMDVVRASFMKTPPKELNKERKEGLFHRNLAETVKPSASSTSEEMDTTLECKPSLSFPSLSSEEKPLKTSVERLAEMVSSPSHSSPLARGTSPREPPQTQILPSLSDHSSAIPTTTLIPFTPKIGMGKPAITKRKFSPGRPRVKQVRV</sequence>
<feature type="compositionally biased region" description="Basic and acidic residues" evidence="10">
    <location>
        <begin position="154"/>
        <end position="178"/>
    </location>
</feature>
<dbReference type="InterPro" id="IPR000637">
    <property type="entry name" value="HMGI/Y_DNA-bd_CS"/>
</dbReference>
<keyword evidence="3" id="KW-0677">Repeat</keyword>
<dbReference type="GO" id="GO:0003713">
    <property type="term" value="F:transcription coactivator activity"/>
    <property type="evidence" value="ECO:0007669"/>
    <property type="project" value="TreeGrafter"/>
</dbReference>
<dbReference type="InterPro" id="IPR001965">
    <property type="entry name" value="Znf_PHD"/>
</dbReference>
<evidence type="ECO:0000256" key="2">
    <source>
        <dbReference type="ARBA" id="ARBA00022723"/>
    </source>
</evidence>
<feature type="compositionally biased region" description="Polar residues" evidence="10">
    <location>
        <begin position="88"/>
        <end position="98"/>
    </location>
</feature>
<keyword evidence="7" id="KW-0804">Transcription</keyword>
<keyword evidence="8" id="KW-0539">Nucleus</keyword>
<dbReference type="InterPro" id="IPR013083">
    <property type="entry name" value="Znf_RING/FYVE/PHD"/>
</dbReference>
<evidence type="ECO:0000256" key="7">
    <source>
        <dbReference type="ARBA" id="ARBA00023163"/>
    </source>
</evidence>
<dbReference type="Pfam" id="PF13771">
    <property type="entry name" value="zf-HC5HC2H"/>
    <property type="match status" value="1"/>
</dbReference>
<dbReference type="GO" id="GO:0045944">
    <property type="term" value="P:positive regulation of transcription by RNA polymerase II"/>
    <property type="evidence" value="ECO:0007669"/>
    <property type="project" value="TreeGrafter"/>
</dbReference>
<evidence type="ECO:0000256" key="5">
    <source>
        <dbReference type="ARBA" id="ARBA00022833"/>
    </source>
</evidence>
<evidence type="ECO:0000256" key="6">
    <source>
        <dbReference type="ARBA" id="ARBA00023015"/>
    </source>
</evidence>
<feature type="domain" description="PHD-type" evidence="12">
    <location>
        <begin position="190"/>
        <end position="293"/>
    </location>
</feature>
<dbReference type="GO" id="GO:0042800">
    <property type="term" value="F:histone H3K4 methyltransferase activity"/>
    <property type="evidence" value="ECO:0007669"/>
    <property type="project" value="TreeGrafter"/>
</dbReference>
<keyword evidence="4 9" id="KW-0863">Zinc-finger</keyword>
<accession>A0A3B4Z025</accession>
<dbReference type="GeneTree" id="ENSGT00940000166821"/>
<dbReference type="CDD" id="cd15594">
    <property type="entry name" value="PHD2_KMT2C"/>
    <property type="match status" value="1"/>
</dbReference>
<dbReference type="PANTHER" id="PTHR45888">
    <property type="entry name" value="HL01030P-RELATED"/>
    <property type="match status" value="1"/>
</dbReference>
<keyword evidence="2" id="KW-0479">Metal-binding</keyword>
<feature type="compositionally biased region" description="Basic residues" evidence="10">
    <location>
        <begin position="64"/>
        <end position="73"/>
    </location>
</feature>
<feature type="region of interest" description="Disordered" evidence="10">
    <location>
        <begin position="141"/>
        <end position="183"/>
    </location>
</feature>